<sequence length="468" mass="52749">MLSQKFPRHETKRGTKVSKPNSAAGIVKIKRRKYASPSPALTVAIKKELSDTYLNTPLKISPISRTVPPLLVSHPVPLPAATMATSPLDHTSPPPSPPGQPSQHDETTTTVSIWVGSMEDGVKQIRFLLNSLWRRYTNGPSLVTDDEVNRRIRDVRAFLWHLEFEVEMSPALKNHTKLDQNLALVQHDKFKDAKDYIPADIFANLARLLQKFESERWGADEDNNREIEEVSSTTRSSTSSNLPITRSIRLPPVDHPIWGINGIMHGLALTSSTRTVVYLDPRYISEKRSAKVHGHNGLKPGDWWPFQRAAHFHGAHGAPVRGITGSPEYGAYSIVTSGSSTYEKLDEDKGETLYYSADNSHDNTSTVSILTTSNATKSLHKSYQNRQPVRVLRNSGSGNHYRAYAPSCGIRYDGLYRVVNVRRKHNRRGGLYEQFELQRLDNQVDFQQVLQYPKAEQIADYEKIKDSY</sequence>
<evidence type="ECO:0000313" key="5">
    <source>
        <dbReference type="EMBL" id="KAK0625089.1"/>
    </source>
</evidence>
<dbReference type="GO" id="GO:0016567">
    <property type="term" value="P:protein ubiquitination"/>
    <property type="evidence" value="ECO:0007669"/>
    <property type="project" value="TreeGrafter"/>
</dbReference>
<dbReference type="SMART" id="SM00466">
    <property type="entry name" value="SRA"/>
    <property type="match status" value="1"/>
</dbReference>
<evidence type="ECO:0000256" key="2">
    <source>
        <dbReference type="PROSITE-ProRule" id="PRU00358"/>
    </source>
</evidence>
<reference evidence="5" key="1">
    <citation type="submission" date="2023-06" db="EMBL/GenBank/DDBJ databases">
        <title>Genome-scale phylogeny and comparative genomics of the fungal order Sordariales.</title>
        <authorList>
            <consortium name="Lawrence Berkeley National Laboratory"/>
            <person name="Hensen N."/>
            <person name="Bonometti L."/>
            <person name="Westerberg I."/>
            <person name="Brannstrom I.O."/>
            <person name="Guillou S."/>
            <person name="Cros-Aarteil S."/>
            <person name="Calhoun S."/>
            <person name="Haridas S."/>
            <person name="Kuo A."/>
            <person name="Mondo S."/>
            <person name="Pangilinan J."/>
            <person name="Riley R."/>
            <person name="LaButti K."/>
            <person name="Andreopoulos B."/>
            <person name="Lipzen A."/>
            <person name="Chen C."/>
            <person name="Yanf M."/>
            <person name="Daum C."/>
            <person name="Ng V."/>
            <person name="Clum A."/>
            <person name="Steindorff A."/>
            <person name="Ohm R."/>
            <person name="Martin F."/>
            <person name="Silar P."/>
            <person name="Natvig D."/>
            <person name="Lalanne C."/>
            <person name="Gautier V."/>
            <person name="Ament-velasquez S.L."/>
            <person name="Kruys A."/>
            <person name="Hutchinson M.I."/>
            <person name="Powell A.J."/>
            <person name="Barry K."/>
            <person name="Miller A.N."/>
            <person name="Grigoriev I.V."/>
            <person name="Debuchy R."/>
            <person name="Gladieux P."/>
            <person name="Thoren M.H."/>
            <person name="Johannesson H."/>
        </authorList>
    </citation>
    <scope>NUCLEOTIDE SEQUENCE</scope>
    <source>
        <strain evidence="5">SMH3391-2</strain>
    </source>
</reference>
<dbReference type="InterPro" id="IPR045134">
    <property type="entry name" value="UHRF1/2-like"/>
</dbReference>
<evidence type="ECO:0000256" key="3">
    <source>
        <dbReference type="SAM" id="MobiDB-lite"/>
    </source>
</evidence>
<keyword evidence="1 2" id="KW-0539">Nucleus</keyword>
<name>A0AA39X0L4_9PEZI</name>
<organism evidence="5 6">
    <name type="scientific">Bombardia bombarda</name>
    <dbReference type="NCBI Taxonomy" id="252184"/>
    <lineage>
        <taxon>Eukaryota</taxon>
        <taxon>Fungi</taxon>
        <taxon>Dikarya</taxon>
        <taxon>Ascomycota</taxon>
        <taxon>Pezizomycotina</taxon>
        <taxon>Sordariomycetes</taxon>
        <taxon>Sordariomycetidae</taxon>
        <taxon>Sordariales</taxon>
        <taxon>Lasiosphaeriaceae</taxon>
        <taxon>Bombardia</taxon>
    </lineage>
</organism>
<dbReference type="EMBL" id="JAULSR010000003">
    <property type="protein sequence ID" value="KAK0625089.1"/>
    <property type="molecule type" value="Genomic_DNA"/>
</dbReference>
<dbReference type="GO" id="GO:0005634">
    <property type="term" value="C:nucleus"/>
    <property type="evidence" value="ECO:0007669"/>
    <property type="project" value="UniProtKB-SubCell"/>
</dbReference>
<dbReference type="InterPro" id="IPR015947">
    <property type="entry name" value="PUA-like_sf"/>
</dbReference>
<evidence type="ECO:0000256" key="1">
    <source>
        <dbReference type="ARBA" id="ARBA00023242"/>
    </source>
</evidence>
<evidence type="ECO:0000313" key="6">
    <source>
        <dbReference type="Proteomes" id="UP001174934"/>
    </source>
</evidence>
<comment type="caution">
    <text evidence="5">The sequence shown here is derived from an EMBL/GenBank/DDBJ whole genome shotgun (WGS) entry which is preliminary data.</text>
</comment>
<keyword evidence="6" id="KW-1185">Reference proteome</keyword>
<feature type="region of interest" description="Disordered" evidence="3">
    <location>
        <begin position="81"/>
        <end position="107"/>
    </location>
</feature>
<dbReference type="Proteomes" id="UP001174934">
    <property type="component" value="Unassembled WGS sequence"/>
</dbReference>
<gene>
    <name evidence="5" type="ORF">B0T17DRAFT_260904</name>
</gene>
<dbReference type="Gene3D" id="2.30.280.10">
    <property type="entry name" value="SRA-YDG"/>
    <property type="match status" value="1"/>
</dbReference>
<dbReference type="Pfam" id="PF02182">
    <property type="entry name" value="SAD_SRA"/>
    <property type="match status" value="1"/>
</dbReference>
<dbReference type="PANTHER" id="PTHR14140">
    <property type="entry name" value="E3 UBIQUITIN-PROTEIN LIGASE UHRF-RELATED"/>
    <property type="match status" value="1"/>
</dbReference>
<feature type="region of interest" description="Disordered" evidence="3">
    <location>
        <begin position="1"/>
        <end position="30"/>
    </location>
</feature>
<evidence type="ECO:0000259" key="4">
    <source>
        <dbReference type="PROSITE" id="PS51015"/>
    </source>
</evidence>
<feature type="domain" description="YDG" evidence="4">
    <location>
        <begin position="293"/>
        <end position="439"/>
    </location>
</feature>
<dbReference type="GO" id="GO:0044027">
    <property type="term" value="P:negative regulation of gene expression via chromosomal CpG island methylation"/>
    <property type="evidence" value="ECO:0007669"/>
    <property type="project" value="TreeGrafter"/>
</dbReference>
<protein>
    <submittedName>
        <fullName evidence="5">PUA-like domain-containing protein</fullName>
    </submittedName>
</protein>
<dbReference type="PANTHER" id="PTHR14140:SF27">
    <property type="entry name" value="OS04G0289800 PROTEIN"/>
    <property type="match status" value="1"/>
</dbReference>
<proteinExistence type="predicted"/>
<dbReference type="InterPro" id="IPR036987">
    <property type="entry name" value="SRA-YDG_sf"/>
</dbReference>
<dbReference type="SUPFAM" id="SSF88697">
    <property type="entry name" value="PUA domain-like"/>
    <property type="match status" value="1"/>
</dbReference>
<dbReference type="InterPro" id="IPR003105">
    <property type="entry name" value="SRA_YDG"/>
</dbReference>
<comment type="subcellular location">
    <subcellularLocation>
        <location evidence="2">Nucleus</location>
    </subcellularLocation>
</comment>
<accession>A0AA39X0L4</accession>
<dbReference type="GO" id="GO:0061630">
    <property type="term" value="F:ubiquitin protein ligase activity"/>
    <property type="evidence" value="ECO:0007669"/>
    <property type="project" value="TreeGrafter"/>
</dbReference>
<dbReference type="PROSITE" id="PS51015">
    <property type="entry name" value="YDG"/>
    <property type="match status" value="1"/>
</dbReference>
<dbReference type="AlphaFoldDB" id="A0AA39X0L4"/>